<dbReference type="AlphaFoldDB" id="A0A0D2NU52"/>
<evidence type="ECO:0000256" key="1">
    <source>
        <dbReference type="ARBA" id="ARBA00000707"/>
    </source>
</evidence>
<dbReference type="SUPFAM" id="SSF54001">
    <property type="entry name" value="Cysteine proteinases"/>
    <property type="match status" value="1"/>
</dbReference>
<keyword evidence="6" id="KW-0788">Thiol protease</keyword>
<dbReference type="EC" id="3.4.19.12" evidence="2"/>
<dbReference type="InterPro" id="IPR042468">
    <property type="entry name" value="Peptidase_C65_otubain_sub1"/>
</dbReference>
<dbReference type="CDD" id="cd22749">
    <property type="entry name" value="Otubain_C65"/>
    <property type="match status" value="1"/>
</dbReference>
<dbReference type="InterPro" id="IPR003323">
    <property type="entry name" value="OTU_dom"/>
</dbReference>
<evidence type="ECO:0000313" key="9">
    <source>
        <dbReference type="Proteomes" id="UP000054270"/>
    </source>
</evidence>
<evidence type="ECO:0000256" key="4">
    <source>
        <dbReference type="ARBA" id="ARBA00022786"/>
    </source>
</evidence>
<dbReference type="GO" id="GO:0005634">
    <property type="term" value="C:nucleus"/>
    <property type="evidence" value="ECO:0007669"/>
    <property type="project" value="TreeGrafter"/>
</dbReference>
<sequence>MSKEPPTPTGIRLPKALPLDSESEDLLGPVQEVPDMSLSPLPPLVLPSAGTLLDFPTQDEALSGLTPAQLYDMNQDLYYDSVPTRALIDAVAPMSELRSEYENGSAAFVKEIDWLVANGYTYVRRTRGDGDCFYRSLGFAYIDRLLSLPQPARDTAVATALSLLDGHPAILDGAGIERLVYEDYYDLLKELVEKAGKGMRQEELLETFQTPENSNAVVLYLRLLTSAQIRLNRDNYEGFLVHPDTKELMSVDSFTANVVQAMGKEADNVEIDALSHVLQLDLDLAYLNGVRQDGVDFIPFRNASNKDDAPLVLLYRPGHYDILVKQ</sequence>
<protein>
    <recommendedName>
        <fullName evidence="2">ubiquitinyl hydrolase 1</fullName>
        <ecNumber evidence="2">3.4.19.12</ecNumber>
    </recommendedName>
</protein>
<dbReference type="Gene3D" id="1.20.1300.20">
    <property type="entry name" value="Peptidase C65 Otubain, subdomain 2"/>
    <property type="match status" value="1"/>
</dbReference>
<gene>
    <name evidence="8" type="ORF">HYPSUDRAFT_186324</name>
</gene>
<proteinExistence type="predicted"/>
<dbReference type="Pfam" id="PF10275">
    <property type="entry name" value="Peptidase_C65"/>
    <property type="match status" value="1"/>
</dbReference>
<dbReference type="GO" id="GO:0004843">
    <property type="term" value="F:cysteine-type deubiquitinase activity"/>
    <property type="evidence" value="ECO:0007669"/>
    <property type="project" value="UniProtKB-EC"/>
</dbReference>
<name>A0A0D2NU52_HYPSF</name>
<dbReference type="GO" id="GO:0071108">
    <property type="term" value="P:protein K48-linked deubiquitination"/>
    <property type="evidence" value="ECO:0007669"/>
    <property type="project" value="TreeGrafter"/>
</dbReference>
<dbReference type="GO" id="GO:0043130">
    <property type="term" value="F:ubiquitin binding"/>
    <property type="evidence" value="ECO:0007669"/>
    <property type="project" value="TreeGrafter"/>
</dbReference>
<evidence type="ECO:0000313" key="8">
    <source>
        <dbReference type="EMBL" id="KJA22389.1"/>
    </source>
</evidence>
<evidence type="ECO:0000256" key="5">
    <source>
        <dbReference type="ARBA" id="ARBA00022801"/>
    </source>
</evidence>
<dbReference type="InterPro" id="IPR019400">
    <property type="entry name" value="Peptidase_C65_otubain"/>
</dbReference>
<evidence type="ECO:0000256" key="2">
    <source>
        <dbReference type="ARBA" id="ARBA00012759"/>
    </source>
</evidence>
<organism evidence="8 9">
    <name type="scientific">Hypholoma sublateritium (strain FD-334 SS-4)</name>
    <dbReference type="NCBI Taxonomy" id="945553"/>
    <lineage>
        <taxon>Eukaryota</taxon>
        <taxon>Fungi</taxon>
        <taxon>Dikarya</taxon>
        <taxon>Basidiomycota</taxon>
        <taxon>Agaricomycotina</taxon>
        <taxon>Agaricomycetes</taxon>
        <taxon>Agaricomycetidae</taxon>
        <taxon>Agaricales</taxon>
        <taxon>Agaricineae</taxon>
        <taxon>Strophariaceae</taxon>
        <taxon>Hypholoma</taxon>
    </lineage>
</organism>
<dbReference type="OMA" id="ADHVQIT"/>
<dbReference type="EMBL" id="KN817550">
    <property type="protein sequence ID" value="KJA22389.1"/>
    <property type="molecule type" value="Genomic_DNA"/>
</dbReference>
<dbReference type="PANTHER" id="PTHR12931:SF15">
    <property type="entry name" value="UBIQUITIN THIOESTERASE OTUBAIN-LIKE"/>
    <property type="match status" value="1"/>
</dbReference>
<dbReference type="PANTHER" id="PTHR12931">
    <property type="entry name" value="UBIQUITIN THIOLESTERASE PROTEIN OTUB"/>
    <property type="match status" value="1"/>
</dbReference>
<keyword evidence="9" id="KW-1185">Reference proteome</keyword>
<evidence type="ECO:0000256" key="3">
    <source>
        <dbReference type="ARBA" id="ARBA00022670"/>
    </source>
</evidence>
<keyword evidence="5" id="KW-0378">Hydrolase</keyword>
<evidence type="ECO:0000256" key="6">
    <source>
        <dbReference type="ARBA" id="ARBA00022807"/>
    </source>
</evidence>
<dbReference type="Gene3D" id="3.30.200.60">
    <property type="entry name" value="Peptidase C65 Otubain, subdomain 1"/>
    <property type="match status" value="1"/>
</dbReference>
<dbReference type="InterPro" id="IPR038765">
    <property type="entry name" value="Papain-like_cys_pep_sf"/>
</dbReference>
<evidence type="ECO:0000259" key="7">
    <source>
        <dbReference type="PROSITE" id="PS50802"/>
    </source>
</evidence>
<dbReference type="GO" id="GO:0006508">
    <property type="term" value="P:proteolysis"/>
    <property type="evidence" value="ECO:0007669"/>
    <property type="project" value="UniProtKB-KW"/>
</dbReference>
<comment type="catalytic activity">
    <reaction evidence="1">
        <text>Thiol-dependent hydrolysis of ester, thioester, amide, peptide and isopeptide bonds formed by the C-terminal Gly of ubiquitin (a 76-residue protein attached to proteins as an intracellular targeting signal).</text>
        <dbReference type="EC" id="3.4.19.12"/>
    </reaction>
</comment>
<dbReference type="OrthoDB" id="18915at2759"/>
<accession>A0A0D2NU52</accession>
<dbReference type="InterPro" id="IPR042467">
    <property type="entry name" value="Peptidase_C65_otubain_sub2"/>
</dbReference>
<dbReference type="Proteomes" id="UP000054270">
    <property type="component" value="Unassembled WGS sequence"/>
</dbReference>
<keyword evidence="3" id="KW-0645">Protease</keyword>
<dbReference type="STRING" id="945553.A0A0D2NU52"/>
<feature type="domain" description="OTU" evidence="7">
    <location>
        <begin position="121"/>
        <end position="326"/>
    </location>
</feature>
<reference evidence="9" key="1">
    <citation type="submission" date="2014-04" db="EMBL/GenBank/DDBJ databases">
        <title>Evolutionary Origins and Diversification of the Mycorrhizal Mutualists.</title>
        <authorList>
            <consortium name="DOE Joint Genome Institute"/>
            <consortium name="Mycorrhizal Genomics Consortium"/>
            <person name="Kohler A."/>
            <person name="Kuo A."/>
            <person name="Nagy L.G."/>
            <person name="Floudas D."/>
            <person name="Copeland A."/>
            <person name="Barry K.W."/>
            <person name="Cichocki N."/>
            <person name="Veneault-Fourrey C."/>
            <person name="LaButti K."/>
            <person name="Lindquist E.A."/>
            <person name="Lipzen A."/>
            <person name="Lundell T."/>
            <person name="Morin E."/>
            <person name="Murat C."/>
            <person name="Riley R."/>
            <person name="Ohm R."/>
            <person name="Sun H."/>
            <person name="Tunlid A."/>
            <person name="Henrissat B."/>
            <person name="Grigoriev I.V."/>
            <person name="Hibbett D.S."/>
            <person name="Martin F."/>
        </authorList>
    </citation>
    <scope>NUCLEOTIDE SEQUENCE [LARGE SCALE GENOMIC DNA]</scope>
    <source>
        <strain evidence="9">FD-334 SS-4</strain>
    </source>
</reference>
<keyword evidence="4" id="KW-0833">Ubl conjugation pathway</keyword>
<dbReference type="PROSITE" id="PS50802">
    <property type="entry name" value="OTU"/>
    <property type="match status" value="1"/>
</dbReference>